<evidence type="ECO:0000313" key="3">
    <source>
        <dbReference type="Proteomes" id="UP000037558"/>
    </source>
</evidence>
<evidence type="ECO:0000259" key="1">
    <source>
        <dbReference type="Pfam" id="PF00561"/>
    </source>
</evidence>
<keyword evidence="2" id="KW-0378">Hydrolase</keyword>
<protein>
    <submittedName>
        <fullName evidence="2">Alpha/beta hydrolase</fullName>
    </submittedName>
</protein>
<dbReference type="OrthoDB" id="59888at2"/>
<feature type="domain" description="AB hydrolase-1" evidence="1">
    <location>
        <begin position="40"/>
        <end position="162"/>
    </location>
</feature>
<dbReference type="Proteomes" id="UP000037558">
    <property type="component" value="Unassembled WGS sequence"/>
</dbReference>
<dbReference type="GO" id="GO:0016020">
    <property type="term" value="C:membrane"/>
    <property type="evidence" value="ECO:0007669"/>
    <property type="project" value="TreeGrafter"/>
</dbReference>
<dbReference type="PATRIC" id="fig|284581.3.peg.845"/>
<organism evidence="2 3">
    <name type="scientific">Priestia koreensis</name>
    <dbReference type="NCBI Taxonomy" id="284581"/>
    <lineage>
        <taxon>Bacteria</taxon>
        <taxon>Bacillati</taxon>
        <taxon>Bacillota</taxon>
        <taxon>Bacilli</taxon>
        <taxon>Bacillales</taxon>
        <taxon>Bacillaceae</taxon>
        <taxon>Priestia</taxon>
    </lineage>
</organism>
<dbReference type="InterPro" id="IPR050266">
    <property type="entry name" value="AB_hydrolase_sf"/>
</dbReference>
<proteinExistence type="predicted"/>
<dbReference type="Gene3D" id="3.40.50.1820">
    <property type="entry name" value="alpha/beta hydrolase"/>
    <property type="match status" value="1"/>
</dbReference>
<accession>A0A0M0LHY6</accession>
<dbReference type="Pfam" id="PF00561">
    <property type="entry name" value="Abhydrolase_1"/>
    <property type="match status" value="1"/>
</dbReference>
<dbReference type="PANTHER" id="PTHR43798:SF33">
    <property type="entry name" value="HYDROLASE, PUTATIVE (AFU_ORTHOLOGUE AFUA_2G14860)-RELATED"/>
    <property type="match status" value="1"/>
</dbReference>
<name>A0A0M0LHY6_9BACI</name>
<reference evidence="3" key="1">
    <citation type="submission" date="2015-08" db="EMBL/GenBank/DDBJ databases">
        <title>Fjat-14210 dsm16467.</title>
        <authorList>
            <person name="Liu B."/>
            <person name="Wang J."/>
            <person name="Zhu Y."/>
            <person name="Liu G."/>
            <person name="Chen Q."/>
            <person name="Chen Z."/>
            <person name="Lan J."/>
            <person name="Che J."/>
            <person name="Ge C."/>
            <person name="Shi H."/>
            <person name="Pan Z."/>
            <person name="Liu X."/>
        </authorList>
    </citation>
    <scope>NUCLEOTIDE SEQUENCE [LARGE SCALE GENOMIC DNA]</scope>
    <source>
        <strain evidence="3">DSM 16467</strain>
    </source>
</reference>
<dbReference type="AlphaFoldDB" id="A0A0M0LHY6"/>
<dbReference type="GO" id="GO:0047372">
    <property type="term" value="F:monoacylglycerol lipase activity"/>
    <property type="evidence" value="ECO:0007669"/>
    <property type="project" value="TreeGrafter"/>
</dbReference>
<dbReference type="InterPro" id="IPR029058">
    <property type="entry name" value="AB_hydrolase_fold"/>
</dbReference>
<dbReference type="InterPro" id="IPR000073">
    <property type="entry name" value="AB_hydrolase_1"/>
</dbReference>
<comment type="caution">
    <text evidence="2">The sequence shown here is derived from an EMBL/GenBank/DDBJ whole genome shotgun (WGS) entry which is preliminary data.</text>
</comment>
<sequence>MKSKGGVVRVRENKEGRERFVEIDGCILYAHIVGEKGNHPTVIMDAGYGDYSKAWKKIIPELSELTEVVMYDRAGLGGSESSSNERTSEKMMIELKEMLVKLNVKPPYVLVGHSFGGVNMRLFATEYEDEVAGLILIDSTHEDYRERFLPTMSLEFRDAYQKQFIHEGSYDEFMESLKQMKQKRRKLTIPLVVLCAGNKAHYSADSQLLWNEMQRELLALSEDSTFTLATNSAHYIQHDEPEVVIHTIKKMVRSF</sequence>
<keyword evidence="3" id="KW-1185">Reference proteome</keyword>
<dbReference type="GO" id="GO:0046464">
    <property type="term" value="P:acylglycerol catabolic process"/>
    <property type="evidence" value="ECO:0007669"/>
    <property type="project" value="TreeGrafter"/>
</dbReference>
<gene>
    <name evidence="2" type="ORF">AMD01_02835</name>
</gene>
<dbReference type="PANTHER" id="PTHR43798">
    <property type="entry name" value="MONOACYLGLYCEROL LIPASE"/>
    <property type="match status" value="1"/>
</dbReference>
<evidence type="ECO:0000313" key="2">
    <source>
        <dbReference type="EMBL" id="KOO50695.1"/>
    </source>
</evidence>
<dbReference type="EMBL" id="LILC01000002">
    <property type="protein sequence ID" value="KOO50695.1"/>
    <property type="molecule type" value="Genomic_DNA"/>
</dbReference>
<dbReference type="SUPFAM" id="SSF53474">
    <property type="entry name" value="alpha/beta-Hydrolases"/>
    <property type="match status" value="1"/>
</dbReference>
<dbReference type="STRING" id="284581.AMD01_02835"/>